<dbReference type="InterPro" id="IPR044974">
    <property type="entry name" value="Disease_R_plants"/>
</dbReference>
<dbReference type="RefSeq" id="XP_022632083.1">
    <property type="nucleotide sequence ID" value="XM_022776362.1"/>
</dbReference>
<dbReference type="InterPro" id="IPR027417">
    <property type="entry name" value="P-loop_NTPase"/>
</dbReference>
<dbReference type="OrthoDB" id="1431708at2759"/>
<gene>
    <name evidence="2" type="primary">LOC106778927</name>
</gene>
<organism evidence="1 2">
    <name type="scientific">Vigna radiata var. radiata</name>
    <name type="common">Mung bean</name>
    <name type="synonym">Phaseolus aureus</name>
    <dbReference type="NCBI Taxonomy" id="3916"/>
    <lineage>
        <taxon>Eukaryota</taxon>
        <taxon>Viridiplantae</taxon>
        <taxon>Streptophyta</taxon>
        <taxon>Embryophyta</taxon>
        <taxon>Tracheophyta</taxon>
        <taxon>Spermatophyta</taxon>
        <taxon>Magnoliopsida</taxon>
        <taxon>eudicotyledons</taxon>
        <taxon>Gunneridae</taxon>
        <taxon>Pentapetalae</taxon>
        <taxon>rosids</taxon>
        <taxon>fabids</taxon>
        <taxon>Fabales</taxon>
        <taxon>Fabaceae</taxon>
        <taxon>Papilionoideae</taxon>
        <taxon>50 kb inversion clade</taxon>
        <taxon>NPAAA clade</taxon>
        <taxon>indigoferoid/millettioid clade</taxon>
        <taxon>Phaseoleae</taxon>
        <taxon>Vigna</taxon>
    </lineage>
</organism>
<dbReference type="GO" id="GO:0006952">
    <property type="term" value="P:defense response"/>
    <property type="evidence" value="ECO:0007669"/>
    <property type="project" value="InterPro"/>
</dbReference>
<dbReference type="GeneID" id="106778927"/>
<protein>
    <submittedName>
        <fullName evidence="2">Uncharacterized protein LOC106778927</fullName>
    </submittedName>
</protein>
<dbReference type="Proteomes" id="UP000087766">
    <property type="component" value="Unplaced"/>
</dbReference>
<dbReference type="InterPro" id="IPR042197">
    <property type="entry name" value="Apaf_helical"/>
</dbReference>
<name>A0A3Q0EJD8_VIGRR</name>
<dbReference type="PANTHER" id="PTHR11017:SF263">
    <property type="entry name" value="ADP-RIBOSYL CYCLASE_CYCLIC ADP-RIBOSE HYDROLASE"/>
    <property type="match status" value="1"/>
</dbReference>
<dbReference type="AlphaFoldDB" id="A0A3Q0EJD8"/>
<evidence type="ECO:0000313" key="2">
    <source>
        <dbReference type="RefSeq" id="XP_022632083.1"/>
    </source>
</evidence>
<proteinExistence type="predicted"/>
<keyword evidence="1" id="KW-1185">Reference proteome</keyword>
<evidence type="ECO:0000313" key="1">
    <source>
        <dbReference type="Proteomes" id="UP000087766"/>
    </source>
</evidence>
<accession>A0A3Q0EJD8</accession>
<reference evidence="2" key="1">
    <citation type="submission" date="2025-08" db="UniProtKB">
        <authorList>
            <consortium name="RefSeq"/>
        </authorList>
    </citation>
    <scope>IDENTIFICATION</scope>
    <source>
        <tissue evidence="2">Leaf</tissue>
    </source>
</reference>
<dbReference type="SUPFAM" id="SSF52540">
    <property type="entry name" value="P-loop containing nucleoside triphosphate hydrolases"/>
    <property type="match status" value="1"/>
</dbReference>
<sequence>MPHDAHPMGVLVNAMSALTVFHTDANPALRDVYFYQLKEFSSNDALELFNLIAFDQSDHRMEFNELSQRVVDYAHGIPLLVKVLARLLCGRNKEVWESQLNKLKKMSVKNG</sequence>
<dbReference type="PANTHER" id="PTHR11017">
    <property type="entry name" value="LEUCINE-RICH REPEAT-CONTAINING PROTEIN"/>
    <property type="match status" value="1"/>
</dbReference>
<dbReference type="STRING" id="3916.A0A3Q0EJD8"/>
<dbReference type="GO" id="GO:0043531">
    <property type="term" value="F:ADP binding"/>
    <property type="evidence" value="ECO:0007669"/>
    <property type="project" value="InterPro"/>
</dbReference>
<dbReference type="Gene3D" id="1.10.8.430">
    <property type="entry name" value="Helical domain of apoptotic protease-activating factors"/>
    <property type="match status" value="1"/>
</dbReference>
<dbReference type="KEGG" id="vra:106778927"/>